<evidence type="ECO:0000256" key="1">
    <source>
        <dbReference type="ARBA" id="ARBA00004239"/>
    </source>
</evidence>
<feature type="non-terminal residue" evidence="14">
    <location>
        <position position="218"/>
    </location>
</feature>
<evidence type="ECO:0000256" key="10">
    <source>
        <dbReference type="ARBA" id="ARBA00023239"/>
    </source>
</evidence>
<evidence type="ECO:0000256" key="6">
    <source>
        <dbReference type="ARBA" id="ARBA00022759"/>
    </source>
</evidence>
<dbReference type="PANTHER" id="PTHR11240">
    <property type="entry name" value="RIBONUCLEASE T2"/>
    <property type="match status" value="1"/>
</dbReference>
<keyword evidence="5 12" id="KW-0732">Signal</keyword>
<dbReference type="InterPro" id="IPR001568">
    <property type="entry name" value="RNase_T2-like"/>
</dbReference>
<evidence type="ECO:0000256" key="2">
    <source>
        <dbReference type="ARBA" id="ARBA00007469"/>
    </source>
</evidence>
<proteinExistence type="evidence at transcript level"/>
<dbReference type="Pfam" id="PF00445">
    <property type="entry name" value="Ribonuclease_T2"/>
    <property type="match status" value="1"/>
</dbReference>
<dbReference type="SMR" id="Q9S765"/>
<keyword evidence="9" id="KW-0325">Glycoprotein</keyword>
<evidence type="ECO:0000256" key="7">
    <source>
        <dbReference type="ARBA" id="ARBA00022801"/>
    </source>
</evidence>
<dbReference type="InterPro" id="IPR018188">
    <property type="entry name" value="RNase_T2_His_AS_1"/>
</dbReference>
<feature type="signal peptide" evidence="12">
    <location>
        <begin position="1"/>
        <end position="22"/>
    </location>
</feature>
<name>Q9S765_PETHY</name>
<dbReference type="GO" id="GO:0003723">
    <property type="term" value="F:RNA binding"/>
    <property type="evidence" value="ECO:0007669"/>
    <property type="project" value="InterPro"/>
</dbReference>
<keyword evidence="4" id="KW-0540">Nuclease</keyword>
<keyword evidence="8" id="KW-1015">Disulfide bond</keyword>
<comment type="subcellular location">
    <subcellularLocation>
        <location evidence="1">Secreted</location>
        <location evidence="1">Extracellular space</location>
    </subcellularLocation>
</comment>
<evidence type="ECO:0000256" key="11">
    <source>
        <dbReference type="RuleBase" id="RU004328"/>
    </source>
</evidence>
<reference evidence="14" key="2">
    <citation type="journal article" date="2000" name="Ann. Bot.">
        <title>The molecular genetics of self-incompatibility in Petunia hybrida.</title>
        <authorList>
            <person name="Robbins T.P."/>
            <person name="Harbord R.M."/>
            <person name="Sonneveld T."/>
            <person name="Clarke K."/>
        </authorList>
    </citation>
    <scope>NUCLEOTIDE SEQUENCE</scope>
    <source>
        <tissue evidence="14">Pistil</tissue>
    </source>
</reference>
<reference evidence="13" key="1">
    <citation type="journal article" date="1999" name="Biosci. Biotechnol. Biochem.">
        <title>Relationship between polyploidy and pollen self-incompatibility phenotype in Petunia hybrida Vilm.</title>
        <authorList>
            <person name="Entani T."/>
            <person name="Takayama S."/>
            <person name="Iwano M."/>
            <person name="Shiba H."/>
            <person name="Che F.S."/>
            <person name="Isogai A."/>
        </authorList>
    </citation>
    <scope>NUCLEOTIDE SEQUENCE</scope>
    <source>
        <tissue evidence="13">Style</tissue>
    </source>
</reference>
<feature type="non-terminal residue" evidence="14">
    <location>
        <position position="1"/>
    </location>
</feature>
<protein>
    <submittedName>
        <fullName evidence="14">S3L-ribonuclease</fullName>
    </submittedName>
    <submittedName>
        <fullName evidence="13">SB2-ribonuclease</fullName>
    </submittedName>
</protein>
<keyword evidence="3" id="KW-0964">Secreted</keyword>
<feature type="chain" id="PRO_5010977773" evidence="12">
    <location>
        <begin position="23"/>
        <end position="218"/>
    </location>
</feature>
<evidence type="ECO:0000256" key="4">
    <source>
        <dbReference type="ARBA" id="ARBA00022722"/>
    </source>
</evidence>
<evidence type="ECO:0000256" key="5">
    <source>
        <dbReference type="ARBA" id="ARBA00022729"/>
    </source>
</evidence>
<dbReference type="InterPro" id="IPR036430">
    <property type="entry name" value="RNase_T2-like_sf"/>
</dbReference>
<dbReference type="GO" id="GO:0016787">
    <property type="term" value="F:hydrolase activity"/>
    <property type="evidence" value="ECO:0007669"/>
    <property type="project" value="UniProtKB-KW"/>
</dbReference>
<dbReference type="Gene3D" id="3.90.730.10">
    <property type="entry name" value="Ribonuclease T2-like"/>
    <property type="match status" value="1"/>
</dbReference>
<dbReference type="GO" id="GO:0033897">
    <property type="term" value="F:ribonuclease T2 activity"/>
    <property type="evidence" value="ECO:0007669"/>
    <property type="project" value="InterPro"/>
</dbReference>
<sequence length="218" mass="25559">MFKSQLTSALFVVLFFLSPTYGEFELLQLVLTWPASFCYANHCERIAPNNFTIHGLWPDNVTIRLQYCKPKPTYTTFAGKMLNDLDKHWIQLKYKEAYARREQPTWKYQYQKHGSCCQTKYKQIPYFSLALRLKDRFDLLTTLRTHHIVPGSSYTFDDIFDAVKTVTQMNPDLKCTEVTKGTQELDEIGICFTPKADKMFPCRQSDTCEKTRKILFRG</sequence>
<gene>
    <name evidence="14" type="primary">s-RNase</name>
</gene>
<evidence type="ECO:0000313" key="14">
    <source>
        <dbReference type="EMBL" id="CAB66142.1"/>
    </source>
</evidence>
<dbReference type="GO" id="GO:0006401">
    <property type="term" value="P:RNA catabolic process"/>
    <property type="evidence" value="ECO:0007669"/>
    <property type="project" value="TreeGrafter"/>
</dbReference>
<dbReference type="EMBL" id="AB016523">
    <property type="protein sequence ID" value="BAA76514.1"/>
    <property type="molecule type" value="mRNA"/>
</dbReference>
<dbReference type="PANTHER" id="PTHR11240:SF81">
    <property type="entry name" value="RIBONUCLEASE S-2"/>
    <property type="match status" value="1"/>
</dbReference>
<evidence type="ECO:0000313" key="13">
    <source>
        <dbReference type="EMBL" id="BAA76514.1"/>
    </source>
</evidence>
<organism evidence="14">
    <name type="scientific">Petunia hybrida</name>
    <name type="common">Petunia</name>
    <dbReference type="NCBI Taxonomy" id="4102"/>
    <lineage>
        <taxon>Eukaryota</taxon>
        <taxon>Viridiplantae</taxon>
        <taxon>Streptophyta</taxon>
        <taxon>Embryophyta</taxon>
        <taxon>Tracheophyta</taxon>
        <taxon>Spermatophyta</taxon>
        <taxon>Magnoliopsida</taxon>
        <taxon>eudicotyledons</taxon>
        <taxon>Gunneridae</taxon>
        <taxon>Pentapetalae</taxon>
        <taxon>asterids</taxon>
        <taxon>lamiids</taxon>
        <taxon>Solanales</taxon>
        <taxon>Solanaceae</taxon>
        <taxon>Petunioideae</taxon>
        <taxon>Petunia</taxon>
    </lineage>
</organism>
<dbReference type="GO" id="GO:0005576">
    <property type="term" value="C:extracellular region"/>
    <property type="evidence" value="ECO:0007669"/>
    <property type="project" value="UniProtKB-SubCell"/>
</dbReference>
<dbReference type="InterPro" id="IPR033697">
    <property type="entry name" value="Ribonuclease_T2_eukaryotic"/>
</dbReference>
<comment type="similarity">
    <text evidence="2 11">Belongs to the RNase T2 family.</text>
</comment>
<keyword evidence="7" id="KW-0378">Hydrolase</keyword>
<evidence type="ECO:0000256" key="3">
    <source>
        <dbReference type="ARBA" id="ARBA00022525"/>
    </source>
</evidence>
<dbReference type="AlphaFoldDB" id="Q9S765"/>
<keyword evidence="10" id="KW-0456">Lyase</keyword>
<dbReference type="EMBL" id="AJ271065">
    <property type="protein sequence ID" value="CAB66142.1"/>
    <property type="molecule type" value="mRNA"/>
</dbReference>
<evidence type="ECO:0000256" key="12">
    <source>
        <dbReference type="SAM" id="SignalP"/>
    </source>
</evidence>
<dbReference type="CDD" id="cd01061">
    <property type="entry name" value="RNase_T2_euk"/>
    <property type="match status" value="1"/>
</dbReference>
<evidence type="ECO:0000256" key="8">
    <source>
        <dbReference type="ARBA" id="ARBA00023157"/>
    </source>
</evidence>
<keyword evidence="6" id="KW-0255">Endonuclease</keyword>
<evidence type="ECO:0000256" key="9">
    <source>
        <dbReference type="ARBA" id="ARBA00023180"/>
    </source>
</evidence>
<dbReference type="PROSITE" id="PS00530">
    <property type="entry name" value="RNASE_T2_1"/>
    <property type="match status" value="1"/>
</dbReference>
<accession>Q9S765</accession>
<dbReference type="SUPFAM" id="SSF55895">
    <property type="entry name" value="Ribonuclease Rh-like"/>
    <property type="match status" value="1"/>
</dbReference>